<dbReference type="GO" id="GO:0035770">
    <property type="term" value="C:ribonucleoprotein granule"/>
    <property type="evidence" value="ECO:0007669"/>
    <property type="project" value="TreeGrafter"/>
</dbReference>
<organism evidence="1">
    <name type="scientific">Chrysotila carterae</name>
    <name type="common">Marine alga</name>
    <name type="synonym">Syracosphaera carterae</name>
    <dbReference type="NCBI Taxonomy" id="13221"/>
    <lineage>
        <taxon>Eukaryota</taxon>
        <taxon>Haptista</taxon>
        <taxon>Haptophyta</taxon>
        <taxon>Prymnesiophyceae</taxon>
        <taxon>Isochrysidales</taxon>
        <taxon>Isochrysidaceae</taxon>
        <taxon>Chrysotila</taxon>
    </lineage>
</organism>
<dbReference type="PANTHER" id="PTHR21228:SF40">
    <property type="entry name" value="LD45607P"/>
    <property type="match status" value="1"/>
</dbReference>
<dbReference type="PANTHER" id="PTHR21228">
    <property type="entry name" value="FAST LEU-RICH DOMAIN-CONTAINING"/>
    <property type="match status" value="1"/>
</dbReference>
<dbReference type="GO" id="GO:0000963">
    <property type="term" value="P:mitochondrial RNA processing"/>
    <property type="evidence" value="ECO:0007669"/>
    <property type="project" value="TreeGrafter"/>
</dbReference>
<dbReference type="AlphaFoldDB" id="A0A7S4BZ21"/>
<dbReference type="GO" id="GO:0005759">
    <property type="term" value="C:mitochondrial matrix"/>
    <property type="evidence" value="ECO:0007669"/>
    <property type="project" value="TreeGrafter"/>
</dbReference>
<dbReference type="EMBL" id="HBIZ01053907">
    <property type="protein sequence ID" value="CAE0781785.1"/>
    <property type="molecule type" value="Transcribed_RNA"/>
</dbReference>
<dbReference type="InterPro" id="IPR050870">
    <property type="entry name" value="FAST_kinase"/>
</dbReference>
<name>A0A7S4BZ21_CHRCT</name>
<dbReference type="GO" id="GO:0044528">
    <property type="term" value="P:regulation of mitochondrial mRNA stability"/>
    <property type="evidence" value="ECO:0007669"/>
    <property type="project" value="TreeGrafter"/>
</dbReference>
<dbReference type="GO" id="GO:0003723">
    <property type="term" value="F:RNA binding"/>
    <property type="evidence" value="ECO:0007669"/>
    <property type="project" value="TreeGrafter"/>
</dbReference>
<evidence type="ECO:0000313" key="1">
    <source>
        <dbReference type="EMBL" id="CAE0781785.1"/>
    </source>
</evidence>
<proteinExistence type="predicted"/>
<accession>A0A7S4BZ21</accession>
<sequence>MLFDAVARASVARRASISSMMPQPQAALAITLANTAWAFATAGHPSTLLFDAVARASVASVDQFDPQALANTAWAFATAGHPSPLLFDEVARASAEGCTSICDEHRSV</sequence>
<protein>
    <submittedName>
        <fullName evidence="1">Uncharacterized protein</fullName>
    </submittedName>
</protein>
<gene>
    <name evidence="1" type="ORF">PCAR00345_LOCUS34481</name>
</gene>
<reference evidence="1" key="1">
    <citation type="submission" date="2021-01" db="EMBL/GenBank/DDBJ databases">
        <authorList>
            <person name="Corre E."/>
            <person name="Pelletier E."/>
            <person name="Niang G."/>
            <person name="Scheremetjew M."/>
            <person name="Finn R."/>
            <person name="Kale V."/>
            <person name="Holt S."/>
            <person name="Cochrane G."/>
            <person name="Meng A."/>
            <person name="Brown T."/>
            <person name="Cohen L."/>
        </authorList>
    </citation>
    <scope>NUCLEOTIDE SEQUENCE</scope>
    <source>
        <strain evidence="1">CCMP645</strain>
    </source>
</reference>